<organism evidence="3 4">
    <name type="scientific">Mucilaginibacter gossypii</name>
    <dbReference type="NCBI Taxonomy" id="551996"/>
    <lineage>
        <taxon>Bacteria</taxon>
        <taxon>Pseudomonadati</taxon>
        <taxon>Bacteroidota</taxon>
        <taxon>Sphingobacteriia</taxon>
        <taxon>Sphingobacteriales</taxon>
        <taxon>Sphingobacteriaceae</taxon>
        <taxon>Mucilaginibacter</taxon>
    </lineage>
</organism>
<accession>A0A1G8A0U1</accession>
<evidence type="ECO:0000313" key="4">
    <source>
        <dbReference type="Proteomes" id="UP000199705"/>
    </source>
</evidence>
<evidence type="ECO:0000313" key="3">
    <source>
        <dbReference type="EMBL" id="SDH14528.1"/>
    </source>
</evidence>
<feature type="chain" id="PRO_5011689738" description="Lipoprotein" evidence="2">
    <location>
        <begin position="20"/>
        <end position="83"/>
    </location>
</feature>
<dbReference type="RefSeq" id="WP_091168518.1">
    <property type="nucleotide sequence ID" value="NZ_FNCG01000007.1"/>
</dbReference>
<dbReference type="STRING" id="551996.SAMN05192573_10759"/>
<protein>
    <recommendedName>
        <fullName evidence="5">Lipoprotein</fullName>
    </recommendedName>
</protein>
<dbReference type="Proteomes" id="UP000199705">
    <property type="component" value="Unassembled WGS sequence"/>
</dbReference>
<evidence type="ECO:0008006" key="5">
    <source>
        <dbReference type="Google" id="ProtNLM"/>
    </source>
</evidence>
<feature type="region of interest" description="Disordered" evidence="1">
    <location>
        <begin position="24"/>
        <end position="83"/>
    </location>
</feature>
<proteinExistence type="predicted"/>
<gene>
    <name evidence="3" type="ORF">SAMN05192573_10759</name>
</gene>
<feature type="compositionally biased region" description="Polar residues" evidence="1">
    <location>
        <begin position="30"/>
        <end position="39"/>
    </location>
</feature>
<sequence length="83" mass="8648">MKITNLIVAAFVAAFIAVGCNTSDQKKEINGTTDTSSVNRGGGPAIADTNTINQVRDQHKKDSISGDTTSKGNVTPEGQSPKK</sequence>
<evidence type="ECO:0000256" key="2">
    <source>
        <dbReference type="SAM" id="SignalP"/>
    </source>
</evidence>
<dbReference type="PROSITE" id="PS51257">
    <property type="entry name" value="PROKAR_LIPOPROTEIN"/>
    <property type="match status" value="1"/>
</dbReference>
<dbReference type="AlphaFoldDB" id="A0A1G8A0U1"/>
<feature type="signal peptide" evidence="2">
    <location>
        <begin position="1"/>
        <end position="19"/>
    </location>
</feature>
<reference evidence="4" key="1">
    <citation type="submission" date="2016-10" db="EMBL/GenBank/DDBJ databases">
        <authorList>
            <person name="Varghese N."/>
            <person name="Submissions S."/>
        </authorList>
    </citation>
    <scope>NUCLEOTIDE SEQUENCE [LARGE SCALE GENOMIC DNA]</scope>
    <source>
        <strain evidence="4">Gh-67</strain>
    </source>
</reference>
<keyword evidence="2" id="KW-0732">Signal</keyword>
<feature type="compositionally biased region" description="Polar residues" evidence="1">
    <location>
        <begin position="65"/>
        <end position="83"/>
    </location>
</feature>
<evidence type="ECO:0000256" key="1">
    <source>
        <dbReference type="SAM" id="MobiDB-lite"/>
    </source>
</evidence>
<keyword evidence="4" id="KW-1185">Reference proteome</keyword>
<name>A0A1G8A0U1_9SPHI</name>
<dbReference type="EMBL" id="FNCG01000007">
    <property type="protein sequence ID" value="SDH14528.1"/>
    <property type="molecule type" value="Genomic_DNA"/>
</dbReference>